<protein>
    <recommendedName>
        <fullName evidence="2">N-acetyltransferase domain-containing protein</fullName>
    </recommendedName>
</protein>
<dbReference type="InterPro" id="IPR000182">
    <property type="entry name" value="GNAT_dom"/>
</dbReference>
<feature type="domain" description="N-acetyltransferase" evidence="2">
    <location>
        <begin position="44"/>
        <end position="189"/>
    </location>
</feature>
<proteinExistence type="predicted"/>
<reference evidence="4" key="1">
    <citation type="submission" date="2017-05" db="EMBL/GenBank/DDBJ databases">
        <authorList>
            <person name="Sung H."/>
        </authorList>
    </citation>
    <scope>NUCLEOTIDE SEQUENCE [LARGE SCALE GENOMIC DNA]</scope>
    <source>
        <strain evidence="4">AR23208</strain>
    </source>
</reference>
<evidence type="ECO:0000256" key="1">
    <source>
        <dbReference type="SAM" id="MobiDB-lite"/>
    </source>
</evidence>
<dbReference type="GO" id="GO:0016747">
    <property type="term" value="F:acyltransferase activity, transferring groups other than amino-acyl groups"/>
    <property type="evidence" value="ECO:0007669"/>
    <property type="project" value="InterPro"/>
</dbReference>
<organism evidence="3 4">
    <name type="scientific">Tumebacillus avium</name>
    <dbReference type="NCBI Taxonomy" id="1903704"/>
    <lineage>
        <taxon>Bacteria</taxon>
        <taxon>Bacillati</taxon>
        <taxon>Bacillota</taxon>
        <taxon>Bacilli</taxon>
        <taxon>Bacillales</taxon>
        <taxon>Alicyclobacillaceae</taxon>
        <taxon>Tumebacillus</taxon>
    </lineage>
</organism>
<dbReference type="Proteomes" id="UP000195437">
    <property type="component" value="Chromosome"/>
</dbReference>
<dbReference type="RefSeq" id="WP_087457341.1">
    <property type="nucleotide sequence ID" value="NZ_CP021434.1"/>
</dbReference>
<evidence type="ECO:0000313" key="4">
    <source>
        <dbReference type="Proteomes" id="UP000195437"/>
    </source>
</evidence>
<dbReference type="SUPFAM" id="SSF55729">
    <property type="entry name" value="Acyl-CoA N-acyltransferases (Nat)"/>
    <property type="match status" value="1"/>
</dbReference>
<dbReference type="EMBL" id="CP021434">
    <property type="protein sequence ID" value="ARU61972.1"/>
    <property type="molecule type" value="Genomic_DNA"/>
</dbReference>
<sequence>MKKRQQKQANSPRASAKSPKTAKHAKRTTKPAAPSTAPATTPSLTFRPRTDSDDSFISSVTLLTLKDVFEASTSQPLTEQIILHLVNQTDTCVIIEQRGKPIGYYCYDRTSSDRIYWGSLVIMPGKQARGHGKQVVEHFVAEAKKQGVRRIDGHVQVKNEDAYHFWMGNGFQVAGREQNGSVPIQLQLD</sequence>
<gene>
    <name evidence="3" type="ORF">CBW65_13900</name>
</gene>
<dbReference type="PROSITE" id="PS51186">
    <property type="entry name" value="GNAT"/>
    <property type="match status" value="1"/>
</dbReference>
<dbReference type="KEGG" id="tum:CBW65_13900"/>
<dbReference type="InterPro" id="IPR016181">
    <property type="entry name" value="Acyl_CoA_acyltransferase"/>
</dbReference>
<evidence type="ECO:0000259" key="2">
    <source>
        <dbReference type="PROSITE" id="PS51186"/>
    </source>
</evidence>
<feature type="compositionally biased region" description="Basic residues" evidence="1">
    <location>
        <begin position="20"/>
        <end position="29"/>
    </location>
</feature>
<dbReference type="AlphaFoldDB" id="A0A1Y0IN20"/>
<dbReference type="Gene3D" id="3.40.630.30">
    <property type="match status" value="1"/>
</dbReference>
<feature type="region of interest" description="Disordered" evidence="1">
    <location>
        <begin position="1"/>
        <end position="50"/>
    </location>
</feature>
<evidence type="ECO:0000313" key="3">
    <source>
        <dbReference type="EMBL" id="ARU61972.1"/>
    </source>
</evidence>
<dbReference type="Pfam" id="PF00583">
    <property type="entry name" value="Acetyltransf_1"/>
    <property type="match status" value="1"/>
</dbReference>
<dbReference type="OrthoDB" id="2375763at2"/>
<keyword evidence="4" id="KW-1185">Reference proteome</keyword>
<feature type="compositionally biased region" description="Low complexity" evidence="1">
    <location>
        <begin position="30"/>
        <end position="43"/>
    </location>
</feature>
<accession>A0A1Y0IN20</accession>
<name>A0A1Y0IN20_9BACL</name>